<dbReference type="GO" id="GO:0016151">
    <property type="term" value="F:nickel cation binding"/>
    <property type="evidence" value="ECO:0007669"/>
    <property type="project" value="UniProtKB-UniRule"/>
</dbReference>
<sequence>MHEMSLCEGIRQVIEAQADQHAIQAVKRVRLEIGKFSGVEKPALEFAFEVVMRGSVAEGAVLEMIDLPGKAMCYDCMHEVEIDNRLDPCPDCGGGKLMPVSGDEMKIKDLEVV</sequence>
<evidence type="ECO:0000256" key="2">
    <source>
        <dbReference type="ARBA" id="ARBA00022596"/>
    </source>
</evidence>
<dbReference type="NCBIfam" id="TIGR00100">
    <property type="entry name" value="hypA"/>
    <property type="match status" value="1"/>
</dbReference>
<gene>
    <name evidence="5" type="primary">hypA</name>
    <name evidence="6" type="ORF">SAMN04488045_3655</name>
</gene>
<dbReference type="HAMAP" id="MF_00213">
    <property type="entry name" value="HypA_HybF"/>
    <property type="match status" value="1"/>
</dbReference>
<dbReference type="Gene3D" id="3.30.2320.80">
    <property type="match status" value="1"/>
</dbReference>
<dbReference type="GO" id="GO:0008270">
    <property type="term" value="F:zinc ion binding"/>
    <property type="evidence" value="ECO:0007669"/>
    <property type="project" value="UniProtKB-UniRule"/>
</dbReference>
<dbReference type="RefSeq" id="WP_103911812.1">
    <property type="nucleotide sequence ID" value="NZ_FNUZ01000008.1"/>
</dbReference>
<evidence type="ECO:0000256" key="5">
    <source>
        <dbReference type="HAMAP-Rule" id="MF_00213"/>
    </source>
</evidence>
<feature type="binding site" evidence="5">
    <location>
        <position position="76"/>
    </location>
    <ligand>
        <name>Zn(2+)</name>
        <dbReference type="ChEBI" id="CHEBI:29105"/>
    </ligand>
</feature>
<dbReference type="InterPro" id="IPR000688">
    <property type="entry name" value="HypA/HybF"/>
</dbReference>
<keyword evidence="4 5" id="KW-0862">Zinc</keyword>
<keyword evidence="3 5" id="KW-0479">Metal-binding</keyword>
<comment type="function">
    <text evidence="5">Involved in the maturation of [NiFe] hydrogenases. Required for nickel insertion into the metal center of the hydrogenase.</text>
</comment>
<name>A0A1H6BNB2_9RHOB</name>
<dbReference type="PANTHER" id="PTHR34535:SF3">
    <property type="entry name" value="HYDROGENASE MATURATION FACTOR HYPA"/>
    <property type="match status" value="1"/>
</dbReference>
<evidence type="ECO:0000256" key="1">
    <source>
        <dbReference type="ARBA" id="ARBA00010748"/>
    </source>
</evidence>
<protein>
    <recommendedName>
        <fullName evidence="5">Hydrogenase maturation factor HypA</fullName>
    </recommendedName>
</protein>
<dbReference type="Pfam" id="PF01155">
    <property type="entry name" value="HypA"/>
    <property type="match status" value="1"/>
</dbReference>
<dbReference type="AlphaFoldDB" id="A0A1H6BNB2"/>
<dbReference type="PIRSF" id="PIRSF004761">
    <property type="entry name" value="Hydrgn_mat_HypA"/>
    <property type="match status" value="1"/>
</dbReference>
<dbReference type="EMBL" id="FNUZ01000008">
    <property type="protein sequence ID" value="SEG62183.1"/>
    <property type="molecule type" value="Genomic_DNA"/>
</dbReference>
<reference evidence="6 7" key="1">
    <citation type="submission" date="2016-10" db="EMBL/GenBank/DDBJ databases">
        <authorList>
            <person name="de Groot N.N."/>
        </authorList>
    </citation>
    <scope>NUCLEOTIDE SEQUENCE [LARGE SCALE GENOMIC DNA]</scope>
    <source>
        <strain evidence="6 7">DSM 26915</strain>
    </source>
</reference>
<dbReference type="OrthoDB" id="288014at2"/>
<accession>A0A1H6BNB2</accession>
<dbReference type="Proteomes" id="UP000236752">
    <property type="component" value="Unassembled WGS sequence"/>
</dbReference>
<keyword evidence="2 5" id="KW-0533">Nickel</keyword>
<dbReference type="InterPro" id="IPR020538">
    <property type="entry name" value="Hydgase_Ni_incorp_HypA/HybF_CS"/>
</dbReference>
<evidence type="ECO:0000256" key="3">
    <source>
        <dbReference type="ARBA" id="ARBA00022723"/>
    </source>
</evidence>
<dbReference type="PANTHER" id="PTHR34535">
    <property type="entry name" value="HYDROGENASE MATURATION FACTOR HYPA"/>
    <property type="match status" value="1"/>
</dbReference>
<organism evidence="6 7">
    <name type="scientific">Thalassococcus halodurans</name>
    <dbReference type="NCBI Taxonomy" id="373675"/>
    <lineage>
        <taxon>Bacteria</taxon>
        <taxon>Pseudomonadati</taxon>
        <taxon>Pseudomonadota</taxon>
        <taxon>Alphaproteobacteria</taxon>
        <taxon>Rhodobacterales</taxon>
        <taxon>Roseobacteraceae</taxon>
        <taxon>Thalassococcus</taxon>
    </lineage>
</organism>
<evidence type="ECO:0000313" key="6">
    <source>
        <dbReference type="EMBL" id="SEG62183.1"/>
    </source>
</evidence>
<evidence type="ECO:0000256" key="4">
    <source>
        <dbReference type="ARBA" id="ARBA00022833"/>
    </source>
</evidence>
<dbReference type="GO" id="GO:0051604">
    <property type="term" value="P:protein maturation"/>
    <property type="evidence" value="ECO:0007669"/>
    <property type="project" value="InterPro"/>
</dbReference>
<keyword evidence="7" id="KW-1185">Reference proteome</keyword>
<feature type="binding site" evidence="5">
    <location>
        <position position="89"/>
    </location>
    <ligand>
        <name>Zn(2+)</name>
        <dbReference type="ChEBI" id="CHEBI:29105"/>
    </ligand>
</feature>
<feature type="binding site" evidence="5">
    <location>
        <position position="92"/>
    </location>
    <ligand>
        <name>Zn(2+)</name>
        <dbReference type="ChEBI" id="CHEBI:29105"/>
    </ligand>
</feature>
<evidence type="ECO:0000313" key="7">
    <source>
        <dbReference type="Proteomes" id="UP000236752"/>
    </source>
</evidence>
<comment type="similarity">
    <text evidence="1 5">Belongs to the HypA/HybF family.</text>
</comment>
<feature type="binding site" evidence="5">
    <location>
        <position position="2"/>
    </location>
    <ligand>
        <name>Ni(2+)</name>
        <dbReference type="ChEBI" id="CHEBI:49786"/>
    </ligand>
</feature>
<feature type="binding site" evidence="5">
    <location>
        <position position="73"/>
    </location>
    <ligand>
        <name>Zn(2+)</name>
        <dbReference type="ChEBI" id="CHEBI:29105"/>
    </ligand>
</feature>
<proteinExistence type="inferred from homology"/>
<dbReference type="PROSITE" id="PS01249">
    <property type="entry name" value="HYPA"/>
    <property type="match status" value="1"/>
</dbReference>